<reference evidence="2" key="1">
    <citation type="journal article" date="2013" name="Science">
        <title>The Amborella genome and the evolution of flowering plants.</title>
        <authorList>
            <consortium name="Amborella Genome Project"/>
        </authorList>
    </citation>
    <scope>NUCLEOTIDE SEQUENCE [LARGE SCALE GENOMIC DNA]</scope>
</reference>
<gene>
    <name evidence="1" type="ORF">AMTR_s00029p00095840</name>
</gene>
<keyword evidence="2" id="KW-1185">Reference proteome</keyword>
<dbReference type="EMBL" id="KI392980">
    <property type="protein sequence ID" value="ERN09457.1"/>
    <property type="molecule type" value="Genomic_DNA"/>
</dbReference>
<dbReference type="HOGENOM" id="CLU_2007166_0_0_1"/>
<dbReference type="Proteomes" id="UP000017836">
    <property type="component" value="Unassembled WGS sequence"/>
</dbReference>
<accession>W1PHI4</accession>
<evidence type="ECO:0000313" key="1">
    <source>
        <dbReference type="EMBL" id="ERN09457.1"/>
    </source>
</evidence>
<dbReference type="OMA" id="CKEIDTH"/>
<dbReference type="eggNOG" id="ENOG502QPK5">
    <property type="taxonomic scope" value="Eukaryota"/>
</dbReference>
<dbReference type="InterPro" id="IPR044985">
    <property type="entry name" value="YceD_plant"/>
</dbReference>
<name>W1PHI4_AMBTC</name>
<organism evidence="1 2">
    <name type="scientific">Amborella trichopoda</name>
    <dbReference type="NCBI Taxonomy" id="13333"/>
    <lineage>
        <taxon>Eukaryota</taxon>
        <taxon>Viridiplantae</taxon>
        <taxon>Streptophyta</taxon>
        <taxon>Embryophyta</taxon>
        <taxon>Tracheophyta</taxon>
        <taxon>Spermatophyta</taxon>
        <taxon>Magnoliopsida</taxon>
        <taxon>Amborellales</taxon>
        <taxon>Amborellaceae</taxon>
        <taxon>Amborella</taxon>
    </lineage>
</organism>
<evidence type="ECO:0000313" key="2">
    <source>
        <dbReference type="Proteomes" id="UP000017836"/>
    </source>
</evidence>
<proteinExistence type="predicted"/>
<dbReference type="AlphaFoldDB" id="W1PHI4"/>
<dbReference type="InterPro" id="IPR003772">
    <property type="entry name" value="YceD"/>
</dbReference>
<dbReference type="PANTHER" id="PTHR37734:SF1">
    <property type="entry name" value="LARGE RIBOSOMAL RNA SUBUNIT ACCUMULATION PROTEIN YCED HOMOLOG 2, CHLOROPLASTIC"/>
    <property type="match status" value="1"/>
</dbReference>
<dbReference type="Pfam" id="PF02620">
    <property type="entry name" value="YceD"/>
    <property type="match status" value="1"/>
</dbReference>
<dbReference type="Gramene" id="ERN09457">
    <property type="protein sequence ID" value="ERN09457"/>
    <property type="gene ID" value="AMTR_s00029p00095840"/>
</dbReference>
<dbReference type="PANTHER" id="PTHR37734">
    <property type="entry name" value="LARGE RIBOSOMAL RNA SUBUNIT ACCUMULATION PROTEIN YCED HOMOLOG 2, CHLOROPLASTIC"/>
    <property type="match status" value="1"/>
</dbReference>
<protein>
    <submittedName>
        <fullName evidence="1">Uncharacterized protein</fullName>
    </submittedName>
</protein>
<sequence length="132" mass="14842">MVSLSIQKHVGFGYSIDGRITTCFTRKCSNCLSPYCKEIDTHFNVWVLPSSKENHSLQLPEIGGDDPSVIYINPRSPDADLDSLVKDTIRLSTSGVCSESCERSPQRWECGDPKEGYTDRRWSKLLQIKVTA</sequence>